<proteinExistence type="inferred from homology"/>
<accession>A0A1D8AUS1</accession>
<dbReference type="PANTHER" id="PTHR12001">
    <property type="entry name" value="GERANYLGERANYL PYROPHOSPHATE SYNTHASE"/>
    <property type="match status" value="1"/>
</dbReference>
<dbReference type="PATRIC" id="fig|1838286.3.peg.1705"/>
<comment type="cofactor">
    <cofactor evidence="1">
        <name>Mg(2+)</name>
        <dbReference type="ChEBI" id="CHEBI:18420"/>
    </cofactor>
</comment>
<gene>
    <name evidence="7" type="primary">hepT</name>
    <name evidence="7" type="ORF">Verru16b_01691</name>
</gene>
<dbReference type="OrthoDB" id="9805316at2"/>
<dbReference type="InterPro" id="IPR000092">
    <property type="entry name" value="Polyprenyl_synt"/>
</dbReference>
<evidence type="ECO:0000256" key="1">
    <source>
        <dbReference type="ARBA" id="ARBA00001946"/>
    </source>
</evidence>
<evidence type="ECO:0000313" key="7">
    <source>
        <dbReference type="EMBL" id="AOS44625.1"/>
    </source>
</evidence>
<organism evidence="7 8">
    <name type="scientific">Lacunisphaera limnophila</name>
    <dbReference type="NCBI Taxonomy" id="1838286"/>
    <lineage>
        <taxon>Bacteria</taxon>
        <taxon>Pseudomonadati</taxon>
        <taxon>Verrucomicrobiota</taxon>
        <taxon>Opitutia</taxon>
        <taxon>Opitutales</taxon>
        <taxon>Opitutaceae</taxon>
        <taxon>Lacunisphaera</taxon>
    </lineage>
</organism>
<dbReference type="KEGG" id="obg:Verru16b_01691"/>
<evidence type="ECO:0000256" key="2">
    <source>
        <dbReference type="ARBA" id="ARBA00006706"/>
    </source>
</evidence>
<evidence type="ECO:0000256" key="5">
    <source>
        <dbReference type="ARBA" id="ARBA00022842"/>
    </source>
</evidence>
<name>A0A1D8AUS1_9BACT</name>
<comment type="similarity">
    <text evidence="2 6">Belongs to the FPP/GGPP synthase family.</text>
</comment>
<dbReference type="InterPro" id="IPR033749">
    <property type="entry name" value="Polyprenyl_synt_CS"/>
</dbReference>
<keyword evidence="5" id="KW-0460">Magnesium</keyword>
<dbReference type="GO" id="GO:0008299">
    <property type="term" value="P:isoprenoid biosynthetic process"/>
    <property type="evidence" value="ECO:0007669"/>
    <property type="project" value="InterPro"/>
</dbReference>
<dbReference type="Proteomes" id="UP000095228">
    <property type="component" value="Chromosome"/>
</dbReference>
<dbReference type="AlphaFoldDB" id="A0A1D8AUS1"/>
<dbReference type="GO" id="GO:0046872">
    <property type="term" value="F:metal ion binding"/>
    <property type="evidence" value="ECO:0007669"/>
    <property type="project" value="UniProtKB-KW"/>
</dbReference>
<keyword evidence="8" id="KW-1185">Reference proteome</keyword>
<dbReference type="EC" id="2.5.1.30" evidence="7"/>
<evidence type="ECO:0000256" key="4">
    <source>
        <dbReference type="ARBA" id="ARBA00022723"/>
    </source>
</evidence>
<dbReference type="STRING" id="1838286.Verru16b_01691"/>
<evidence type="ECO:0000256" key="3">
    <source>
        <dbReference type="ARBA" id="ARBA00022679"/>
    </source>
</evidence>
<dbReference type="PANTHER" id="PTHR12001:SF69">
    <property type="entry name" value="ALL TRANS-POLYPRENYL-DIPHOSPHATE SYNTHASE PDSS1"/>
    <property type="match status" value="1"/>
</dbReference>
<keyword evidence="4" id="KW-0479">Metal-binding</keyword>
<reference evidence="7 8" key="1">
    <citation type="submission" date="2016-06" db="EMBL/GenBank/DDBJ databases">
        <title>Three novel species with peptidoglycan cell walls form the new genus Lacunisphaera gen. nov. in the family Opitutaceae of the verrucomicrobial subdivision 4.</title>
        <authorList>
            <person name="Rast P."/>
            <person name="Gloeckner I."/>
            <person name="Jogler M."/>
            <person name="Boedeker C."/>
            <person name="Jeske O."/>
            <person name="Wiegand S."/>
            <person name="Reinhardt R."/>
            <person name="Schumann P."/>
            <person name="Rohde M."/>
            <person name="Spring S."/>
            <person name="Gloeckner F.O."/>
            <person name="Jogler C."/>
        </authorList>
    </citation>
    <scope>NUCLEOTIDE SEQUENCE [LARGE SCALE GENOMIC DNA]</scope>
    <source>
        <strain evidence="7 8">IG16b</strain>
    </source>
</reference>
<dbReference type="SFLD" id="SFLDS00005">
    <property type="entry name" value="Isoprenoid_Synthase_Type_I"/>
    <property type="match status" value="1"/>
</dbReference>
<dbReference type="Pfam" id="PF00348">
    <property type="entry name" value="polyprenyl_synt"/>
    <property type="match status" value="1"/>
</dbReference>
<keyword evidence="3 6" id="KW-0808">Transferase</keyword>
<sequence length="346" mass="37307">MSHPAVPAIRSDASRAIGDPFGRVAPHLAALDRFMHQQAEQFEPEIRDMAAYCLDTSGKRLRPTLVFISGWSGEGVVDEALVRAAGVVEMVHLATLVHDDIMDRAELRRSRPTASRQFGPDAAVLLGDALFSQALHIASQFPTTEVCRLVSASTRRVCSGEIMQTLRRRDLNVSLAEYRRMIDLKTAELFRVSCYLGASLSAQATGFAEAADRFGHHLGIAYQIYDDLADFLGEEKKIGKTLGTDLATGKLTLPLMLLLERVPADERAAIIKSLREGGTPGLAASKQRMHELGIAAAVKQTIDDELATALAALAPHASLPAVPLMSQLAGILQQQVAGLPSAPISR</sequence>
<protein>
    <submittedName>
        <fullName evidence="7">Heptaprenyl diphosphate synthase component 2</fullName>
        <ecNumber evidence="7">2.5.1.30</ecNumber>
    </submittedName>
</protein>
<evidence type="ECO:0000313" key="8">
    <source>
        <dbReference type="Proteomes" id="UP000095228"/>
    </source>
</evidence>
<dbReference type="PROSITE" id="PS00444">
    <property type="entry name" value="POLYPRENYL_SYNTHASE_2"/>
    <property type="match status" value="1"/>
</dbReference>
<dbReference type="Gene3D" id="1.10.600.10">
    <property type="entry name" value="Farnesyl Diphosphate Synthase"/>
    <property type="match status" value="1"/>
</dbReference>
<dbReference type="GO" id="GO:0000010">
    <property type="term" value="F:heptaprenyl diphosphate synthase activity"/>
    <property type="evidence" value="ECO:0007669"/>
    <property type="project" value="UniProtKB-EC"/>
</dbReference>
<dbReference type="EMBL" id="CP016094">
    <property type="protein sequence ID" value="AOS44625.1"/>
    <property type="molecule type" value="Genomic_DNA"/>
</dbReference>
<dbReference type="InterPro" id="IPR008949">
    <property type="entry name" value="Isoprenoid_synthase_dom_sf"/>
</dbReference>
<dbReference type="SUPFAM" id="SSF48576">
    <property type="entry name" value="Terpenoid synthases"/>
    <property type="match status" value="1"/>
</dbReference>
<dbReference type="CDD" id="cd00685">
    <property type="entry name" value="Trans_IPPS_HT"/>
    <property type="match status" value="1"/>
</dbReference>
<evidence type="ECO:0000256" key="6">
    <source>
        <dbReference type="RuleBase" id="RU004466"/>
    </source>
</evidence>